<dbReference type="Pfam" id="PF20256">
    <property type="entry name" value="MoCoBD_2"/>
    <property type="match status" value="2"/>
</dbReference>
<dbReference type="SUPFAM" id="SSF56003">
    <property type="entry name" value="Molybdenum cofactor-binding domain"/>
    <property type="match status" value="2"/>
</dbReference>
<evidence type="ECO:0000259" key="2">
    <source>
        <dbReference type="SMART" id="SM01008"/>
    </source>
</evidence>
<name>A0A261UKQ4_9BORD</name>
<gene>
    <name evidence="3" type="ORF">CAL28_22195</name>
</gene>
<dbReference type="PANTHER" id="PTHR47495">
    <property type="entry name" value="ALDEHYDE DEHYDROGENASE"/>
    <property type="match status" value="1"/>
</dbReference>
<comment type="caution">
    <text evidence="3">The sequence shown here is derived from an EMBL/GenBank/DDBJ whole genome shotgun (WGS) entry which is preliminary data.</text>
</comment>
<sequence length="724" mass="77927">MTTPPSLPPSLQANARLSTWLRVDPSGYIEVRSGKVEIGQGILTALAQIAAEELDVAFDRIRMVPADTANSPDEAVTSGSLSIQHSGSALRHACAQARALLLETAAARHGVAVDTLTVIDGAIHRGGVRLAAYWELADEALLDRAASPQVAPKRRDAYRIVGNAQARADIAEKVFGQFRFIHDLALPGMVHGRMVRPPSPDAELLDWDADGVSAWDGILAVCRDGSLAGVVAETEALAERAAAALAKSARWRERATLPDVDALPAWLKTLRTVDMRLGNAGDAAPDPNSDTSPAGHTAAGAARRTFRAAYSKPFIKHGSIGPSCALALAGEGTLQVWSHTQGIFNLRKDLSLAFALPETAIVVRHVQGAGCYGHNGADDVAYDAAWLARRCPGRPVRVQWSRADELNWSPHGPAMSIELRADVDEDGRIVAWRHELWSPGHGLRPGRSSTPTLLGSWYLERPFERLHSVDAPRAAGGGADRNAEPIYRFETTDVLCHRVLDVPLRTSSLRALGAYGNVFAIESFMDELARAAHADPLAYRLAHLADARGIAVLRQAAAMANWETRIEPRGEGQGMGIGFARYKNTGAYCAVVADVDVQEQVRVRRLWIAVDVGLVINPDGVRQQIEGGALQAVSWTLMEAARFDRTRMLGDNWQDYPMLRFSQVPEVEVAIVQHPGDDPVGAGEGSLGPTAAAIGNAVFDALGVRVRDLPLTFERIAAAMEDEP</sequence>
<feature type="region of interest" description="Disordered" evidence="1">
    <location>
        <begin position="278"/>
        <end position="298"/>
    </location>
</feature>
<dbReference type="SMART" id="SM01008">
    <property type="entry name" value="Ald_Xan_dh_C"/>
    <property type="match status" value="1"/>
</dbReference>
<dbReference type="EMBL" id="NEVS01000004">
    <property type="protein sequence ID" value="OZI61952.1"/>
    <property type="molecule type" value="Genomic_DNA"/>
</dbReference>
<dbReference type="InterPro" id="IPR037165">
    <property type="entry name" value="AldOxase/xan_DH_Mopterin-bd_sf"/>
</dbReference>
<evidence type="ECO:0000256" key="1">
    <source>
        <dbReference type="SAM" id="MobiDB-lite"/>
    </source>
</evidence>
<reference evidence="4" key="1">
    <citation type="submission" date="2017-05" db="EMBL/GenBank/DDBJ databases">
        <title>Complete and WGS of Bordetella genogroups.</title>
        <authorList>
            <person name="Spilker T."/>
            <person name="Lipuma J."/>
        </authorList>
    </citation>
    <scope>NUCLEOTIDE SEQUENCE [LARGE SCALE GENOMIC DNA]</scope>
    <source>
        <strain evidence="4">AU8856</strain>
    </source>
</reference>
<dbReference type="PANTHER" id="PTHR47495:SF1">
    <property type="entry name" value="BLL3820 PROTEIN"/>
    <property type="match status" value="1"/>
</dbReference>
<keyword evidence="4" id="KW-1185">Reference proteome</keyword>
<dbReference type="InterPro" id="IPR000674">
    <property type="entry name" value="Ald_Oxase/Xan_DH_a/b"/>
</dbReference>
<dbReference type="Proteomes" id="UP000215767">
    <property type="component" value="Unassembled WGS sequence"/>
</dbReference>
<accession>A0A261UKQ4</accession>
<dbReference type="Pfam" id="PF02738">
    <property type="entry name" value="MoCoBD_1"/>
    <property type="match status" value="1"/>
</dbReference>
<proteinExistence type="predicted"/>
<dbReference type="InterPro" id="IPR052516">
    <property type="entry name" value="N-heterocyclic_Hydroxylase"/>
</dbReference>
<evidence type="ECO:0000313" key="4">
    <source>
        <dbReference type="Proteomes" id="UP000215767"/>
    </source>
</evidence>
<dbReference type="Gene3D" id="3.90.1170.50">
    <property type="entry name" value="Aldehyde oxidase/xanthine dehydrogenase, a/b hammerhead"/>
    <property type="match status" value="1"/>
</dbReference>
<dbReference type="OrthoDB" id="6073217at2"/>
<dbReference type="Gene3D" id="3.30.365.10">
    <property type="entry name" value="Aldehyde oxidase/xanthine dehydrogenase, molybdopterin binding domain"/>
    <property type="match status" value="4"/>
</dbReference>
<dbReference type="AlphaFoldDB" id="A0A261UKQ4"/>
<dbReference type="InterPro" id="IPR008274">
    <property type="entry name" value="AldOxase/xan_DH_MoCoBD1"/>
</dbReference>
<dbReference type="InterPro" id="IPR012368">
    <property type="entry name" value="OxRdtase_Mopterin-bd_su_IorB"/>
</dbReference>
<feature type="domain" description="Aldehyde oxidase/xanthine dehydrogenase a/b hammerhead" evidence="2">
    <location>
        <begin position="175"/>
        <end position="255"/>
    </location>
</feature>
<organism evidence="3 4">
    <name type="scientific">Bordetella genomosp. 11</name>
    <dbReference type="NCBI Taxonomy" id="1416808"/>
    <lineage>
        <taxon>Bacteria</taxon>
        <taxon>Pseudomonadati</taxon>
        <taxon>Pseudomonadota</taxon>
        <taxon>Betaproteobacteria</taxon>
        <taxon>Burkholderiales</taxon>
        <taxon>Alcaligenaceae</taxon>
        <taxon>Bordetella</taxon>
    </lineage>
</organism>
<dbReference type="GO" id="GO:0016491">
    <property type="term" value="F:oxidoreductase activity"/>
    <property type="evidence" value="ECO:0007669"/>
    <property type="project" value="InterPro"/>
</dbReference>
<evidence type="ECO:0000313" key="3">
    <source>
        <dbReference type="EMBL" id="OZI61952.1"/>
    </source>
</evidence>
<dbReference type="InterPro" id="IPR046867">
    <property type="entry name" value="AldOxase/xan_DH_MoCoBD2"/>
</dbReference>
<dbReference type="RefSeq" id="WP_094843338.1">
    <property type="nucleotide sequence ID" value="NZ_NEVS01000004.1"/>
</dbReference>
<protein>
    <recommendedName>
        <fullName evidence="2">Aldehyde oxidase/xanthine dehydrogenase a/b hammerhead domain-containing protein</fullName>
    </recommendedName>
</protein>
<dbReference type="PIRSF" id="PIRSF036389">
    <property type="entry name" value="IOR_B"/>
    <property type="match status" value="1"/>
</dbReference>